<feature type="chain" id="PRO_5015183319" description="Peptidase M14 domain-containing protein" evidence="16">
    <location>
        <begin position="16"/>
        <end position="437"/>
    </location>
</feature>
<dbReference type="SUPFAM" id="SSF53187">
    <property type="entry name" value="Zn-dependent exopeptidases"/>
    <property type="match status" value="1"/>
</dbReference>
<dbReference type="EMBL" id="NHZQ01000010">
    <property type="protein sequence ID" value="PSK59281.1"/>
    <property type="molecule type" value="Genomic_DNA"/>
</dbReference>
<evidence type="ECO:0000256" key="6">
    <source>
        <dbReference type="ARBA" id="ARBA00022670"/>
    </source>
</evidence>
<keyword evidence="13" id="KW-0865">Zymogen</keyword>
<feature type="region of interest" description="Disordered" evidence="15">
    <location>
        <begin position="266"/>
        <end position="291"/>
    </location>
</feature>
<keyword evidence="5" id="KW-0964">Secreted</keyword>
<evidence type="ECO:0000259" key="17">
    <source>
        <dbReference type="PROSITE" id="PS52035"/>
    </source>
</evidence>
<dbReference type="Proteomes" id="UP000243723">
    <property type="component" value="Unassembled WGS sequence"/>
</dbReference>
<comment type="cofactor">
    <cofactor evidence="1">
        <name>Zn(2+)</name>
        <dbReference type="ChEBI" id="CHEBI:29105"/>
    </cofactor>
</comment>
<dbReference type="SMART" id="SM00631">
    <property type="entry name" value="Zn_pept"/>
    <property type="match status" value="1"/>
</dbReference>
<comment type="subcellular location">
    <subcellularLocation>
        <location evidence="3">Secreted</location>
    </subcellularLocation>
</comment>
<evidence type="ECO:0000256" key="10">
    <source>
        <dbReference type="ARBA" id="ARBA00022833"/>
    </source>
</evidence>
<dbReference type="FunFam" id="3.40.630.10:FF:000165">
    <property type="entry name" value="Glucan 1,4-alpha-glucosidase, putative"/>
    <property type="match status" value="1"/>
</dbReference>
<evidence type="ECO:0000256" key="9">
    <source>
        <dbReference type="ARBA" id="ARBA00022801"/>
    </source>
</evidence>
<evidence type="ECO:0000256" key="7">
    <source>
        <dbReference type="ARBA" id="ARBA00022723"/>
    </source>
</evidence>
<sequence length="437" mass="48726">MRFLFSTLLASLASAAIIPAGSPVSYDGHKVFRIKTGKALSQVKGKLASISPSWEAWNKNIHEHVDVVISPEQLALFEALKLDCKIMHENLADSIATEATAPSSLWKRQVDDLAWYDTYHPYDDHIQYWKDLQAAFPNQSEWISSGTSFEGRDLFGLHLWGSGGPGKPAVLYHGTVHAREWITTMAVEYITLQIINGYKSGDAAIRSILDAYDIYVIPIVNPDGFSYAQNTDRLWRKNRQPPPSTSNSTCIGRDINRNWEFAWNPNTGGSSSNPCSQTYAGDAPSDSPENRGLDTLVRKLRDTTGLKLYIDWHSYGQYFLFPYGYNETALLPELPRWTKSGSLMSEAIRDSKPDRRTTFTFGPGGAVLYKSVGNSRDHVYAVGGADFSWTIELPDTGEFGFVLPPEQIRPTVEEAWTGQQVLLPLLDEVFFDGEGPA</sequence>
<keyword evidence="8 16" id="KW-0732">Signal</keyword>
<dbReference type="Gene3D" id="3.40.630.10">
    <property type="entry name" value="Zn peptidases"/>
    <property type="match status" value="1"/>
</dbReference>
<dbReference type="InterPro" id="IPR057246">
    <property type="entry name" value="CARBOXYPEPT_ZN_1"/>
</dbReference>
<keyword evidence="7" id="KW-0479">Metal-binding</keyword>
<feature type="signal peptide" evidence="16">
    <location>
        <begin position="1"/>
        <end position="15"/>
    </location>
</feature>
<dbReference type="PRINTS" id="PR00765">
    <property type="entry name" value="CRBOXYPTASEA"/>
</dbReference>
<evidence type="ECO:0000256" key="3">
    <source>
        <dbReference type="ARBA" id="ARBA00004613"/>
    </source>
</evidence>
<dbReference type="GO" id="GO:0004181">
    <property type="term" value="F:metallocarboxypeptidase activity"/>
    <property type="evidence" value="ECO:0007669"/>
    <property type="project" value="InterPro"/>
</dbReference>
<feature type="active site" description="Proton donor/acceptor" evidence="14">
    <location>
        <position position="392"/>
    </location>
</feature>
<reference evidence="18 19" key="1">
    <citation type="submission" date="2017-05" db="EMBL/GenBank/DDBJ databases">
        <title>Draft genome sequence of Elsinoe australis.</title>
        <authorList>
            <person name="Cheng Q."/>
        </authorList>
    </citation>
    <scope>NUCLEOTIDE SEQUENCE [LARGE SCALE GENOMIC DNA]</scope>
    <source>
        <strain evidence="18 19">NL1</strain>
    </source>
</reference>
<comment type="similarity">
    <text evidence="4 14">Belongs to the peptidase M14 family.</text>
</comment>
<dbReference type="SUPFAM" id="SSF54897">
    <property type="entry name" value="Protease propeptides/inhibitors"/>
    <property type="match status" value="1"/>
</dbReference>
<keyword evidence="19" id="KW-1185">Reference proteome</keyword>
<organism evidence="18 19">
    <name type="scientific">Elsinoe australis</name>
    <dbReference type="NCBI Taxonomy" id="40998"/>
    <lineage>
        <taxon>Eukaryota</taxon>
        <taxon>Fungi</taxon>
        <taxon>Dikarya</taxon>
        <taxon>Ascomycota</taxon>
        <taxon>Pezizomycotina</taxon>
        <taxon>Dothideomycetes</taxon>
        <taxon>Dothideomycetidae</taxon>
        <taxon>Myriangiales</taxon>
        <taxon>Elsinoaceae</taxon>
        <taxon>Elsinoe</taxon>
    </lineage>
</organism>
<evidence type="ECO:0000256" key="15">
    <source>
        <dbReference type="SAM" id="MobiDB-lite"/>
    </source>
</evidence>
<dbReference type="PANTHER" id="PTHR11705">
    <property type="entry name" value="PROTEASE FAMILY M14 CARBOXYPEPTIDASE A,B"/>
    <property type="match status" value="1"/>
</dbReference>
<evidence type="ECO:0000256" key="2">
    <source>
        <dbReference type="ARBA" id="ARBA00003091"/>
    </source>
</evidence>
<evidence type="ECO:0000256" key="12">
    <source>
        <dbReference type="ARBA" id="ARBA00023049"/>
    </source>
</evidence>
<keyword evidence="12" id="KW-0482">Metalloprotease</keyword>
<dbReference type="PANTHER" id="PTHR11705:SF143">
    <property type="entry name" value="SLL0236 PROTEIN"/>
    <property type="match status" value="1"/>
</dbReference>
<dbReference type="OrthoDB" id="3626597at2759"/>
<feature type="compositionally biased region" description="Polar residues" evidence="15">
    <location>
        <begin position="266"/>
        <end position="279"/>
    </location>
</feature>
<evidence type="ECO:0000256" key="8">
    <source>
        <dbReference type="ARBA" id="ARBA00022729"/>
    </source>
</evidence>
<evidence type="ECO:0000256" key="4">
    <source>
        <dbReference type="ARBA" id="ARBA00005988"/>
    </source>
</evidence>
<protein>
    <recommendedName>
        <fullName evidence="17">Peptidase M14 domain-containing protein</fullName>
    </recommendedName>
</protein>
<evidence type="ECO:0000256" key="14">
    <source>
        <dbReference type="PROSITE-ProRule" id="PRU01379"/>
    </source>
</evidence>
<dbReference type="CDD" id="cd03860">
    <property type="entry name" value="M14_CP_A-B_like"/>
    <property type="match status" value="1"/>
</dbReference>
<proteinExistence type="inferred from homology"/>
<dbReference type="AlphaFoldDB" id="A0A2P8AFR2"/>
<name>A0A2P8AFR2_9PEZI</name>
<evidence type="ECO:0000313" key="19">
    <source>
        <dbReference type="Proteomes" id="UP000243723"/>
    </source>
</evidence>
<dbReference type="GO" id="GO:0006508">
    <property type="term" value="P:proteolysis"/>
    <property type="evidence" value="ECO:0007669"/>
    <property type="project" value="UniProtKB-KW"/>
</dbReference>
<evidence type="ECO:0000256" key="5">
    <source>
        <dbReference type="ARBA" id="ARBA00022525"/>
    </source>
</evidence>
<keyword evidence="11" id="KW-0843">Virulence</keyword>
<feature type="domain" description="Peptidase M14" evidence="17">
    <location>
        <begin position="118"/>
        <end position="426"/>
    </location>
</feature>
<evidence type="ECO:0000256" key="11">
    <source>
        <dbReference type="ARBA" id="ARBA00023026"/>
    </source>
</evidence>
<dbReference type="PROSITE" id="PS52035">
    <property type="entry name" value="PEPTIDASE_M14"/>
    <property type="match status" value="1"/>
</dbReference>
<dbReference type="PROSITE" id="PS00132">
    <property type="entry name" value="CARBOXYPEPT_ZN_1"/>
    <property type="match status" value="1"/>
</dbReference>
<dbReference type="GO" id="GO:0008270">
    <property type="term" value="F:zinc ion binding"/>
    <property type="evidence" value="ECO:0007669"/>
    <property type="project" value="InterPro"/>
</dbReference>
<dbReference type="STRING" id="40998.A0A2P8AFR2"/>
<dbReference type="InterPro" id="IPR000834">
    <property type="entry name" value="Peptidase_M14"/>
</dbReference>
<comment type="function">
    <text evidence="2">Extracellular metalloprotease that contributes to pathogenicity.</text>
</comment>
<evidence type="ECO:0000256" key="1">
    <source>
        <dbReference type="ARBA" id="ARBA00001947"/>
    </source>
</evidence>
<dbReference type="Pfam" id="PF00246">
    <property type="entry name" value="Peptidase_M14"/>
    <property type="match status" value="1"/>
</dbReference>
<evidence type="ECO:0000256" key="13">
    <source>
        <dbReference type="ARBA" id="ARBA00023145"/>
    </source>
</evidence>
<evidence type="ECO:0000313" key="18">
    <source>
        <dbReference type="EMBL" id="PSK59281.1"/>
    </source>
</evidence>
<gene>
    <name evidence="18" type="ORF">B9Z65_3605</name>
</gene>
<comment type="caution">
    <text evidence="18">The sequence shown here is derived from an EMBL/GenBank/DDBJ whole genome shotgun (WGS) entry which is preliminary data.</text>
</comment>
<keyword evidence="6" id="KW-0645">Protease</keyword>
<keyword evidence="9" id="KW-0378">Hydrolase</keyword>
<keyword evidence="10" id="KW-0862">Zinc</keyword>
<dbReference type="GO" id="GO:0005576">
    <property type="term" value="C:extracellular region"/>
    <property type="evidence" value="ECO:0007669"/>
    <property type="project" value="UniProtKB-SubCell"/>
</dbReference>
<accession>A0A2P8AFR2</accession>
<evidence type="ECO:0000256" key="16">
    <source>
        <dbReference type="SAM" id="SignalP"/>
    </source>
</evidence>